<dbReference type="Pfam" id="PF22486">
    <property type="entry name" value="MATH_2"/>
    <property type="match status" value="1"/>
</dbReference>
<name>A0A058ZWS8_EUCGR</name>
<dbReference type="Gene3D" id="2.60.210.10">
    <property type="entry name" value="Apoptosis, Tumor Necrosis Factor Receptor Associated Protein 2, Chain A"/>
    <property type="match status" value="2"/>
</dbReference>
<organism evidence="2">
    <name type="scientific">Eucalyptus grandis</name>
    <name type="common">Flooded gum</name>
    <dbReference type="NCBI Taxonomy" id="71139"/>
    <lineage>
        <taxon>Eukaryota</taxon>
        <taxon>Viridiplantae</taxon>
        <taxon>Streptophyta</taxon>
        <taxon>Embryophyta</taxon>
        <taxon>Tracheophyta</taxon>
        <taxon>Spermatophyta</taxon>
        <taxon>Magnoliopsida</taxon>
        <taxon>eudicotyledons</taxon>
        <taxon>Gunneridae</taxon>
        <taxon>Pentapetalae</taxon>
        <taxon>rosids</taxon>
        <taxon>malvids</taxon>
        <taxon>Myrtales</taxon>
        <taxon>Myrtaceae</taxon>
        <taxon>Myrtoideae</taxon>
        <taxon>Eucalypteae</taxon>
        <taxon>Eucalyptus</taxon>
    </lineage>
</organism>
<dbReference type="FunCoup" id="A0A058ZWS8">
    <property type="interactions" value="72"/>
</dbReference>
<dbReference type="AlphaFoldDB" id="A0A058ZWS8"/>
<accession>A0A058ZWS8</accession>
<evidence type="ECO:0000313" key="2">
    <source>
        <dbReference type="EMBL" id="KCW45821.1"/>
    </source>
</evidence>
<protein>
    <recommendedName>
        <fullName evidence="1">MATH domain-containing protein</fullName>
    </recommendedName>
</protein>
<proteinExistence type="predicted"/>
<dbReference type="STRING" id="71139.A0A058ZWS8"/>
<gene>
    <name evidence="2" type="ORF">EUGRSUZ_L00338</name>
</gene>
<dbReference type="Gramene" id="KCW45821">
    <property type="protein sequence ID" value="KCW45821"/>
    <property type="gene ID" value="EUGRSUZ_L00338"/>
</dbReference>
<dbReference type="PROSITE" id="PS50144">
    <property type="entry name" value="MATH"/>
    <property type="match status" value="1"/>
</dbReference>
<dbReference type="PANTHER" id="PTHR46162:SF40">
    <property type="entry name" value="TRAF-LIKE FAMILY PROTEIN"/>
    <property type="match status" value="1"/>
</dbReference>
<reference evidence="2" key="1">
    <citation type="submission" date="2013-07" db="EMBL/GenBank/DDBJ databases">
        <title>The genome of Eucalyptus grandis.</title>
        <authorList>
            <person name="Schmutz J."/>
            <person name="Hayes R."/>
            <person name="Myburg A."/>
            <person name="Tuskan G."/>
            <person name="Grattapaglia D."/>
            <person name="Rokhsar D.S."/>
        </authorList>
    </citation>
    <scope>NUCLEOTIDE SEQUENCE</scope>
    <source>
        <tissue evidence="2">Leaf extractions</tissue>
    </source>
</reference>
<dbReference type="SMART" id="SM00061">
    <property type="entry name" value="MATH"/>
    <property type="match status" value="1"/>
</dbReference>
<sequence length="228" mass="26736">MFIKSQFQLHHHCLSLTTELYQFVEFSVDADEAISSSQRSPTRYGFPRFLSLQEFKNGYLEQNDSCEFGAEIFVIQSTKMMESFTLISYRPKNTFTYKFENWSKSGTDRRSREFGFENKRWKLLVYPKGHPTSKKESLSVYLEVQHLTEKMKVYAEFNLRVLDPLKKKNMEKPFECWLSASCPRKGDTNFMPQRDLKKKGFVQNDTLVVEVQISVVSKVDVSKRAGVR</sequence>
<dbReference type="eggNOG" id="KOG1987">
    <property type="taxonomic scope" value="Eukaryota"/>
</dbReference>
<dbReference type="InterPro" id="IPR002083">
    <property type="entry name" value="MATH/TRAF_dom"/>
</dbReference>
<dbReference type="InterPro" id="IPR008974">
    <property type="entry name" value="TRAF-like"/>
</dbReference>
<dbReference type="InParanoid" id="A0A058ZWS8"/>
<evidence type="ECO:0000259" key="1">
    <source>
        <dbReference type="PROSITE" id="PS50144"/>
    </source>
</evidence>
<dbReference type="SUPFAM" id="SSF49599">
    <property type="entry name" value="TRAF domain-like"/>
    <property type="match status" value="1"/>
</dbReference>
<dbReference type="PANTHER" id="PTHR46162">
    <property type="entry name" value="TRAF-LIKE FAMILY PROTEIN"/>
    <property type="match status" value="1"/>
</dbReference>
<dbReference type="CDD" id="cd00121">
    <property type="entry name" value="MATH"/>
    <property type="match status" value="1"/>
</dbReference>
<dbReference type="OMA" id="EYTIRIM"/>
<dbReference type="EMBL" id="KK198772">
    <property type="protein sequence ID" value="KCW45821.1"/>
    <property type="molecule type" value="Genomic_DNA"/>
</dbReference>
<feature type="domain" description="MATH" evidence="1">
    <location>
        <begin position="92"/>
        <end position="213"/>
    </location>
</feature>